<dbReference type="Proteomes" id="UP000006512">
    <property type="component" value="Unassembled WGS sequence"/>
</dbReference>
<dbReference type="AlphaFoldDB" id="F4QM52"/>
<dbReference type="InterPro" id="IPR004360">
    <property type="entry name" value="Glyas_Fos-R_dOase_dom"/>
</dbReference>
<reference evidence="3" key="1">
    <citation type="submission" date="2011-03" db="EMBL/GenBank/DDBJ databases">
        <title>Draft genome sequence of Brevundimonas diminuta.</title>
        <authorList>
            <person name="Brown P.J.B."/>
            <person name="Buechlein A."/>
            <person name="Hemmerich C."/>
            <person name="Brun Y.V."/>
        </authorList>
    </citation>
    <scope>NUCLEOTIDE SEQUENCE [LARGE SCALE GENOMIC DNA]</scope>
    <source>
        <strain evidence="3">C19</strain>
    </source>
</reference>
<feature type="domain" description="VOC" evidence="1">
    <location>
        <begin position="8"/>
        <end position="125"/>
    </location>
</feature>
<dbReference type="PANTHER" id="PTHR34109:SF1">
    <property type="entry name" value="VOC DOMAIN-CONTAINING PROTEIN"/>
    <property type="match status" value="1"/>
</dbReference>
<keyword evidence="2" id="KW-0223">Dioxygenase</keyword>
<dbReference type="GO" id="GO:0051213">
    <property type="term" value="F:dioxygenase activity"/>
    <property type="evidence" value="ECO:0007669"/>
    <property type="project" value="UniProtKB-KW"/>
</dbReference>
<evidence type="ECO:0000313" key="3">
    <source>
        <dbReference type="Proteomes" id="UP000006512"/>
    </source>
</evidence>
<protein>
    <submittedName>
        <fullName evidence="2">Glyoxalase/Bleomycin resistance protein/Dioxygenase superfamily protein</fullName>
    </submittedName>
</protein>
<dbReference type="CDD" id="cd07246">
    <property type="entry name" value="VOC_like"/>
    <property type="match status" value="1"/>
</dbReference>
<dbReference type="STRING" id="715226.ABI_20650"/>
<dbReference type="PANTHER" id="PTHR34109">
    <property type="entry name" value="BNAUNNG04460D PROTEIN-RELATED"/>
    <property type="match status" value="1"/>
</dbReference>
<name>F4QM52_9CAUL</name>
<evidence type="ECO:0000259" key="1">
    <source>
        <dbReference type="PROSITE" id="PS51819"/>
    </source>
</evidence>
<dbReference type="EMBL" id="GL883077">
    <property type="protein sequence ID" value="EGF93624.1"/>
    <property type="molecule type" value="Genomic_DNA"/>
</dbReference>
<proteinExistence type="predicted"/>
<accession>F4QM52</accession>
<keyword evidence="2" id="KW-0560">Oxidoreductase</keyword>
<organism evidence="2 3">
    <name type="scientific">Asticcacaulis biprosthecium C19</name>
    <dbReference type="NCBI Taxonomy" id="715226"/>
    <lineage>
        <taxon>Bacteria</taxon>
        <taxon>Pseudomonadati</taxon>
        <taxon>Pseudomonadota</taxon>
        <taxon>Alphaproteobacteria</taxon>
        <taxon>Caulobacterales</taxon>
        <taxon>Caulobacteraceae</taxon>
        <taxon>Asticcacaulis</taxon>
    </lineage>
</organism>
<dbReference type="RefSeq" id="WP_006272825.1">
    <property type="nucleotide sequence ID" value="NZ_GL883077.1"/>
</dbReference>
<dbReference type="Pfam" id="PF00903">
    <property type="entry name" value="Glyoxalase"/>
    <property type="match status" value="1"/>
</dbReference>
<gene>
    <name evidence="2" type="ORF">ABI_20650</name>
</gene>
<dbReference type="OrthoDB" id="9806868at2"/>
<dbReference type="HOGENOM" id="CLU_046006_11_0_5"/>
<evidence type="ECO:0000313" key="2">
    <source>
        <dbReference type="EMBL" id="EGF93624.1"/>
    </source>
</evidence>
<dbReference type="Gene3D" id="3.30.720.120">
    <property type="match status" value="1"/>
</dbReference>
<sequence length="159" mass="17606">MASYIPDGYSTVTPWIIGPDTAGLIEFLQQAFGANELSRITGRNGRIEHAEIRVHGAIVMAFDRPRGWPPTPAFVRLYVEDCDATFARAIRAGGTMISGCKALASGDRVGRMKDPFGNIWWLQTHVEDLTADVMEARAKQTEYVEAMKYLQDTLASALR</sequence>
<dbReference type="InterPro" id="IPR029068">
    <property type="entry name" value="Glyas_Bleomycin-R_OHBP_Dase"/>
</dbReference>
<dbReference type="PROSITE" id="PS51819">
    <property type="entry name" value="VOC"/>
    <property type="match status" value="1"/>
</dbReference>
<dbReference type="InterPro" id="IPR037523">
    <property type="entry name" value="VOC_core"/>
</dbReference>
<dbReference type="eggNOG" id="COG2764">
    <property type="taxonomic scope" value="Bacteria"/>
</dbReference>
<keyword evidence="3" id="KW-1185">Reference proteome</keyword>
<dbReference type="Gene3D" id="3.30.720.110">
    <property type="match status" value="1"/>
</dbReference>
<dbReference type="SUPFAM" id="SSF54593">
    <property type="entry name" value="Glyoxalase/Bleomycin resistance protein/Dihydroxybiphenyl dioxygenase"/>
    <property type="match status" value="1"/>
</dbReference>